<dbReference type="AlphaFoldDB" id="A0A4V3AMR3"/>
<reference evidence="2 3" key="1">
    <citation type="submission" date="2019-03" db="EMBL/GenBank/DDBJ databases">
        <title>Arthrobacter sp. nov., an bacterium isolated from biocrust in Mu Us Desert.</title>
        <authorList>
            <person name="Lixiong L."/>
        </authorList>
    </citation>
    <scope>NUCLEOTIDE SEQUENCE [LARGE SCALE GENOMIC DNA]</scope>
    <source>
        <strain evidence="2 3">SLN-3</strain>
    </source>
</reference>
<gene>
    <name evidence="2" type="ORF">E2F48_01540</name>
</gene>
<sequence length="85" mass="8521">MSVFDGLKGKAGGLKDKATGLIGANSGKVKTGITKAGGFVDGRTGGKYSGRIRGVQSKASAMVDKIEREQRGGTTGPTPPPASSL</sequence>
<evidence type="ECO:0000313" key="2">
    <source>
        <dbReference type="EMBL" id="TDK27834.1"/>
    </source>
</evidence>
<dbReference type="Pfam" id="PF14013">
    <property type="entry name" value="MT0933_antitox"/>
    <property type="match status" value="1"/>
</dbReference>
<keyword evidence="3" id="KW-1185">Reference proteome</keyword>
<dbReference type="OrthoDB" id="5125103at2"/>
<dbReference type="InterPro" id="IPR028037">
    <property type="entry name" value="Antitoxin_Rv0909/MT0933"/>
</dbReference>
<dbReference type="RefSeq" id="WP_133402254.1">
    <property type="nucleotide sequence ID" value="NZ_SMTK01000001.1"/>
</dbReference>
<protein>
    <submittedName>
        <fullName evidence="2">Antitoxin</fullName>
    </submittedName>
</protein>
<accession>A0A4V3AMR3</accession>
<dbReference type="EMBL" id="SMTK01000001">
    <property type="protein sequence ID" value="TDK27834.1"/>
    <property type="molecule type" value="Genomic_DNA"/>
</dbReference>
<comment type="caution">
    <text evidence="2">The sequence shown here is derived from an EMBL/GenBank/DDBJ whole genome shotgun (WGS) entry which is preliminary data.</text>
</comment>
<evidence type="ECO:0000313" key="3">
    <source>
        <dbReference type="Proteomes" id="UP000295411"/>
    </source>
</evidence>
<organism evidence="2 3">
    <name type="scientific">Arthrobacter crusticola</name>
    <dbReference type="NCBI Taxonomy" id="2547960"/>
    <lineage>
        <taxon>Bacteria</taxon>
        <taxon>Bacillati</taxon>
        <taxon>Actinomycetota</taxon>
        <taxon>Actinomycetes</taxon>
        <taxon>Micrococcales</taxon>
        <taxon>Micrococcaceae</taxon>
        <taxon>Arthrobacter</taxon>
    </lineage>
</organism>
<evidence type="ECO:0000256" key="1">
    <source>
        <dbReference type="SAM" id="MobiDB-lite"/>
    </source>
</evidence>
<name>A0A4V3AMR3_9MICC</name>
<dbReference type="Proteomes" id="UP000295411">
    <property type="component" value="Unassembled WGS sequence"/>
</dbReference>
<feature type="region of interest" description="Disordered" evidence="1">
    <location>
        <begin position="1"/>
        <end position="21"/>
    </location>
</feature>
<proteinExistence type="predicted"/>
<feature type="region of interest" description="Disordered" evidence="1">
    <location>
        <begin position="65"/>
        <end position="85"/>
    </location>
</feature>